<proteinExistence type="predicted"/>
<comment type="caution">
    <text evidence="8">The sequence shown here is derived from an EMBL/GenBank/DDBJ whole genome shotgun (WGS) entry which is preliminary data.</text>
</comment>
<organism evidence="8 9">
    <name type="scientific">Salix udensis</name>
    <dbReference type="NCBI Taxonomy" id="889485"/>
    <lineage>
        <taxon>Eukaryota</taxon>
        <taxon>Viridiplantae</taxon>
        <taxon>Streptophyta</taxon>
        <taxon>Embryophyta</taxon>
        <taxon>Tracheophyta</taxon>
        <taxon>Spermatophyta</taxon>
        <taxon>Magnoliopsida</taxon>
        <taxon>eudicotyledons</taxon>
        <taxon>Gunneridae</taxon>
        <taxon>Pentapetalae</taxon>
        <taxon>rosids</taxon>
        <taxon>fabids</taxon>
        <taxon>Malpighiales</taxon>
        <taxon>Salicaceae</taxon>
        <taxon>Saliceae</taxon>
        <taxon>Salix</taxon>
    </lineage>
</organism>
<dbReference type="GO" id="GO:0043565">
    <property type="term" value="F:sequence-specific DNA binding"/>
    <property type="evidence" value="ECO:0007669"/>
    <property type="project" value="InterPro"/>
</dbReference>
<dbReference type="PANTHER" id="PTHR31429:SF54">
    <property type="entry name" value="WRKY TRANSCRIPTION FACTOR 9-RELATED"/>
    <property type="match status" value="1"/>
</dbReference>
<evidence type="ECO:0000256" key="2">
    <source>
        <dbReference type="ARBA" id="ARBA00023015"/>
    </source>
</evidence>
<name>A0AAD6PF74_9ROSI</name>
<comment type="subcellular location">
    <subcellularLocation>
        <location evidence="1">Nucleus</location>
    </subcellularLocation>
</comment>
<keyword evidence="2" id="KW-0805">Transcription regulation</keyword>
<feature type="compositionally biased region" description="Low complexity" evidence="6">
    <location>
        <begin position="48"/>
        <end position="58"/>
    </location>
</feature>
<dbReference type="Proteomes" id="UP001162972">
    <property type="component" value="Chromosome 1"/>
</dbReference>
<feature type="domain" description="WRKY" evidence="7">
    <location>
        <begin position="263"/>
        <end position="329"/>
    </location>
</feature>
<evidence type="ECO:0000313" key="9">
    <source>
        <dbReference type="Proteomes" id="UP001162972"/>
    </source>
</evidence>
<keyword evidence="3" id="KW-0238">DNA-binding</keyword>
<dbReference type="InterPro" id="IPR036576">
    <property type="entry name" value="WRKY_dom_sf"/>
</dbReference>
<feature type="compositionally biased region" description="Polar residues" evidence="6">
    <location>
        <begin position="519"/>
        <end position="528"/>
    </location>
</feature>
<keyword evidence="5" id="KW-0539">Nucleus</keyword>
<keyword evidence="9" id="KW-1185">Reference proteome</keyword>
<reference evidence="8 9" key="1">
    <citation type="journal article" date="2023" name="Int. J. Mol. Sci.">
        <title>De Novo Assembly and Annotation of 11 Diverse Shrub Willow (Salix) Genomes Reveals Novel Gene Organization in Sex-Linked Regions.</title>
        <authorList>
            <person name="Hyden B."/>
            <person name="Feng K."/>
            <person name="Yates T.B."/>
            <person name="Jawdy S."/>
            <person name="Cereghino C."/>
            <person name="Smart L.B."/>
            <person name="Muchero W."/>
        </authorList>
    </citation>
    <scope>NUCLEOTIDE SEQUENCE [LARGE SCALE GENOMIC DNA]</scope>
    <source>
        <tissue evidence="8">Shoot tip</tissue>
    </source>
</reference>
<feature type="compositionally biased region" description="Basic and acidic residues" evidence="6">
    <location>
        <begin position="21"/>
        <end position="42"/>
    </location>
</feature>
<gene>
    <name evidence="8" type="ORF">OIU84_023093</name>
</gene>
<dbReference type="Gene3D" id="2.20.25.80">
    <property type="entry name" value="WRKY domain"/>
    <property type="match status" value="1"/>
</dbReference>
<feature type="region of interest" description="Disordered" evidence="6">
    <location>
        <begin position="495"/>
        <end position="528"/>
    </location>
</feature>
<evidence type="ECO:0000256" key="5">
    <source>
        <dbReference type="ARBA" id="ARBA00023242"/>
    </source>
</evidence>
<sequence length="528" mass="57063">MDIDLSLKMDAENEEEEDGDEERHGREGEGNHQEAEADRENTQDINEAAGGATTTTTTIGGGGGGGGGDDSSLELSLQESSKTEELSGLHMKISRMKEENKVLRKIVDQTMKDFHDLQIRFAALQQNLDQKKDPQISLGLHANDKKAVQEVAKAIPRQFDSNYIQRHQAVASTKGDTAGEGADELGLSLRLQTSSSQQEREEDMEENNMEDPTAFLAPAISQNNNNNNNSNKVQRTDLGGSGISAHGASLANRKARVSVRARCQGATMNDGCQWRKYGQKIAKGNPCPRAYYRCTVAPGCPVRKQVQRCLEDMSILITTYEGNHNHPLPVGATAMASTASAAASFMLLNSSNPLSDGMISAAGQANSLPFHGWNPQYAPNFRTINPNDPSKGIVLDLTHDRDRSVLQYPIMASSSQYSSSSAGHNQYPGSFSNWMQSRSSSYQNSAASVHHGSNFSGPRVQDEKLLMAENVTAIASDPKFRVAVAAAITSLINKENSGGSHQIEPALIGRDGGERGSPNCKQQQLYGP</sequence>
<accession>A0AAD6PF74</accession>
<evidence type="ECO:0000256" key="6">
    <source>
        <dbReference type="SAM" id="MobiDB-lite"/>
    </source>
</evidence>
<dbReference type="FunFam" id="2.20.25.80:FF:000002">
    <property type="entry name" value="probable WRKY transcription factor 31"/>
    <property type="match status" value="1"/>
</dbReference>
<evidence type="ECO:0000256" key="3">
    <source>
        <dbReference type="ARBA" id="ARBA00023125"/>
    </source>
</evidence>
<dbReference type="SUPFAM" id="SSF118290">
    <property type="entry name" value="WRKY DNA-binding domain"/>
    <property type="match status" value="1"/>
</dbReference>
<keyword evidence="4" id="KW-0804">Transcription</keyword>
<dbReference type="Pfam" id="PF03106">
    <property type="entry name" value="WRKY"/>
    <property type="match status" value="1"/>
</dbReference>
<dbReference type="PANTHER" id="PTHR31429">
    <property type="entry name" value="WRKY TRANSCRIPTION FACTOR 36-RELATED"/>
    <property type="match status" value="1"/>
</dbReference>
<dbReference type="GO" id="GO:0003700">
    <property type="term" value="F:DNA-binding transcription factor activity"/>
    <property type="evidence" value="ECO:0007669"/>
    <property type="project" value="InterPro"/>
</dbReference>
<dbReference type="InterPro" id="IPR003657">
    <property type="entry name" value="WRKY_dom"/>
</dbReference>
<evidence type="ECO:0000256" key="1">
    <source>
        <dbReference type="ARBA" id="ARBA00004123"/>
    </source>
</evidence>
<dbReference type="SMART" id="SM00774">
    <property type="entry name" value="WRKY"/>
    <property type="match status" value="1"/>
</dbReference>
<evidence type="ECO:0000259" key="7">
    <source>
        <dbReference type="PROSITE" id="PS50811"/>
    </source>
</evidence>
<feature type="compositionally biased region" description="Basic and acidic residues" evidence="6">
    <location>
        <begin position="1"/>
        <end position="11"/>
    </location>
</feature>
<protein>
    <recommendedName>
        <fullName evidence="7">WRKY domain-containing protein</fullName>
    </recommendedName>
</protein>
<dbReference type="EMBL" id="JAPFFJ010000005">
    <property type="protein sequence ID" value="KAJ6427634.1"/>
    <property type="molecule type" value="Genomic_DNA"/>
</dbReference>
<evidence type="ECO:0000313" key="8">
    <source>
        <dbReference type="EMBL" id="KAJ6427634.1"/>
    </source>
</evidence>
<feature type="compositionally biased region" description="Gly residues" evidence="6">
    <location>
        <begin position="59"/>
        <end position="69"/>
    </location>
</feature>
<evidence type="ECO:0000256" key="4">
    <source>
        <dbReference type="ARBA" id="ARBA00023163"/>
    </source>
</evidence>
<dbReference type="InterPro" id="IPR044810">
    <property type="entry name" value="WRKY_plant"/>
</dbReference>
<dbReference type="GO" id="GO:0005634">
    <property type="term" value="C:nucleus"/>
    <property type="evidence" value="ECO:0007669"/>
    <property type="project" value="UniProtKB-SubCell"/>
</dbReference>
<dbReference type="AlphaFoldDB" id="A0AAD6PF74"/>
<dbReference type="PROSITE" id="PS50811">
    <property type="entry name" value="WRKY"/>
    <property type="match status" value="1"/>
</dbReference>
<feature type="region of interest" description="Disordered" evidence="6">
    <location>
        <begin position="1"/>
        <end position="74"/>
    </location>
</feature>